<dbReference type="RefSeq" id="WP_263570565.1">
    <property type="nucleotide sequence ID" value="NZ_JAJIRN010000003.1"/>
</dbReference>
<feature type="domain" description="Multidrug resistance protein MdtA-like beta-barrel" evidence="6">
    <location>
        <begin position="231"/>
        <end position="308"/>
    </location>
</feature>
<evidence type="ECO:0000259" key="5">
    <source>
        <dbReference type="Pfam" id="PF25917"/>
    </source>
</evidence>
<dbReference type="InterPro" id="IPR058626">
    <property type="entry name" value="MdtA-like_b-barrel"/>
</dbReference>
<dbReference type="Proteomes" id="UP001209701">
    <property type="component" value="Unassembled WGS sequence"/>
</dbReference>
<proteinExistence type="inferred from homology"/>
<dbReference type="PANTHER" id="PTHR30469">
    <property type="entry name" value="MULTIDRUG RESISTANCE PROTEIN MDTA"/>
    <property type="match status" value="1"/>
</dbReference>
<evidence type="ECO:0000313" key="8">
    <source>
        <dbReference type="EMBL" id="MCV2367940.1"/>
    </source>
</evidence>
<dbReference type="InterPro" id="IPR058625">
    <property type="entry name" value="MdtA-like_BSH"/>
</dbReference>
<evidence type="ECO:0000256" key="4">
    <source>
        <dbReference type="ARBA" id="ARBA00023054"/>
    </source>
</evidence>
<dbReference type="InterPro" id="IPR006143">
    <property type="entry name" value="RND_pump_MFP"/>
</dbReference>
<dbReference type="InterPro" id="IPR030190">
    <property type="entry name" value="MacA_alpha-hairpin_sf"/>
</dbReference>
<dbReference type="Pfam" id="PF25917">
    <property type="entry name" value="BSH_RND"/>
    <property type="match status" value="1"/>
</dbReference>
<sequence>MKTTKQKAASGWLRRWRAWLIAGLICGAAAIGWKLTHPTAEAAPPPSGTVTLADVTQTVQAAGVLQAKLKVDVGAQVSGQVQKLHVELGQNVHKGDLLVSLDPELARSDVAQAEASLAQQRAALDSRLIDLAAARREVVRQQRLLKGSATAPTEAERADTDLAKWEADVRGQTATLARLQADLAKKQLALGYTRITAPMDGTVVNLPVQEGQTVIAIQLPPVMMTLANLDTITVRTRVPESDIQSIRAGQAARFATLAGEDQRYEGKVRVIQPIPERAANAVFYNVLFEVDNQQRKLFSDMTVQVDIVTGRAAQVPTLPIVALGERGKDGRYTVQVLEAGNKQTPRQVRVGLQDGARAQVLEGLKVGEKVLLAPPSAEAAASAASAASASK</sequence>
<evidence type="ECO:0000256" key="2">
    <source>
        <dbReference type="ARBA" id="ARBA00009477"/>
    </source>
</evidence>
<dbReference type="Pfam" id="PF25967">
    <property type="entry name" value="RND-MFP_C"/>
    <property type="match status" value="1"/>
</dbReference>
<dbReference type="SUPFAM" id="SSF111369">
    <property type="entry name" value="HlyD-like secretion proteins"/>
    <property type="match status" value="1"/>
</dbReference>
<keyword evidence="4" id="KW-0175">Coiled coil</keyword>
<feature type="domain" description="Multidrug resistance protein MdtA-like barrel-sandwich hybrid" evidence="5">
    <location>
        <begin position="70"/>
        <end position="221"/>
    </location>
</feature>
<dbReference type="PANTHER" id="PTHR30469:SF33">
    <property type="entry name" value="SLR1207 PROTEIN"/>
    <property type="match status" value="1"/>
</dbReference>
<evidence type="ECO:0000259" key="7">
    <source>
        <dbReference type="Pfam" id="PF25967"/>
    </source>
</evidence>
<dbReference type="Pfam" id="PF25944">
    <property type="entry name" value="Beta-barrel_RND"/>
    <property type="match status" value="1"/>
</dbReference>
<protein>
    <submittedName>
        <fullName evidence="8">Efflux RND transporter periplasmic adaptor subunit</fullName>
    </submittedName>
</protein>
<feature type="domain" description="Multidrug resistance protein MdtA-like C-terminal permuted SH3" evidence="7">
    <location>
        <begin position="319"/>
        <end position="371"/>
    </location>
</feature>
<dbReference type="InterPro" id="IPR058627">
    <property type="entry name" value="MdtA-like_C"/>
</dbReference>
<organism evidence="8 9">
    <name type="scientific">Roseateles oligotrophus</name>
    <dbReference type="NCBI Taxonomy" id="1769250"/>
    <lineage>
        <taxon>Bacteria</taxon>
        <taxon>Pseudomonadati</taxon>
        <taxon>Pseudomonadota</taxon>
        <taxon>Betaproteobacteria</taxon>
        <taxon>Burkholderiales</taxon>
        <taxon>Sphaerotilaceae</taxon>
        <taxon>Roseateles</taxon>
    </lineage>
</organism>
<comment type="caution">
    <text evidence="8">The sequence shown here is derived from an EMBL/GenBank/DDBJ whole genome shotgun (WGS) entry which is preliminary data.</text>
</comment>
<evidence type="ECO:0000256" key="3">
    <source>
        <dbReference type="ARBA" id="ARBA00022448"/>
    </source>
</evidence>
<comment type="similarity">
    <text evidence="2">Belongs to the membrane fusion protein (MFP) (TC 8.A.1) family.</text>
</comment>
<keyword evidence="9" id="KW-1185">Reference proteome</keyword>
<dbReference type="Gene3D" id="6.10.140.1990">
    <property type="match status" value="1"/>
</dbReference>
<comment type="subcellular location">
    <subcellularLocation>
        <location evidence="1">Cell membrane</location>
    </subcellularLocation>
</comment>
<dbReference type="NCBIfam" id="TIGR01730">
    <property type="entry name" value="RND_mfp"/>
    <property type="match status" value="1"/>
</dbReference>
<reference evidence="8 9" key="1">
    <citation type="submission" date="2021-11" db="EMBL/GenBank/DDBJ databases">
        <authorList>
            <person name="Liang Q."/>
            <person name="Mou H."/>
            <person name="Liu Z."/>
        </authorList>
    </citation>
    <scope>NUCLEOTIDE SEQUENCE [LARGE SCALE GENOMIC DNA]</scope>
    <source>
        <strain evidence="8 9">CHU3</strain>
    </source>
</reference>
<accession>A0ABT2YD15</accession>
<evidence type="ECO:0000256" key="1">
    <source>
        <dbReference type="ARBA" id="ARBA00004236"/>
    </source>
</evidence>
<dbReference type="EMBL" id="JAJIRN010000003">
    <property type="protein sequence ID" value="MCV2367940.1"/>
    <property type="molecule type" value="Genomic_DNA"/>
</dbReference>
<dbReference type="Gene3D" id="2.40.420.20">
    <property type="match status" value="1"/>
</dbReference>
<gene>
    <name evidence="8" type="ORF">LNV07_07505</name>
</gene>
<dbReference type="Gene3D" id="2.40.30.170">
    <property type="match status" value="1"/>
</dbReference>
<evidence type="ECO:0000259" key="6">
    <source>
        <dbReference type="Pfam" id="PF25944"/>
    </source>
</evidence>
<keyword evidence="3" id="KW-0813">Transport</keyword>
<dbReference type="Gene3D" id="2.40.50.100">
    <property type="match status" value="1"/>
</dbReference>
<name>A0ABT2YD15_9BURK</name>
<evidence type="ECO:0000313" key="9">
    <source>
        <dbReference type="Proteomes" id="UP001209701"/>
    </source>
</evidence>